<feature type="transmembrane region" description="Helical" evidence="5">
    <location>
        <begin position="240"/>
        <end position="262"/>
    </location>
</feature>
<comment type="subcellular location">
    <subcellularLocation>
        <location evidence="1">Cell membrane</location>
        <topology evidence="1">Multi-pass membrane protein</topology>
    </subcellularLocation>
</comment>
<organism evidence="7 8">
    <name type="scientific">Amycolatopsis halotolerans</name>
    <dbReference type="NCBI Taxonomy" id="330083"/>
    <lineage>
        <taxon>Bacteria</taxon>
        <taxon>Bacillati</taxon>
        <taxon>Actinomycetota</taxon>
        <taxon>Actinomycetes</taxon>
        <taxon>Pseudonocardiales</taxon>
        <taxon>Pseudonocardiaceae</taxon>
        <taxon>Amycolatopsis</taxon>
    </lineage>
</organism>
<dbReference type="SUPFAM" id="SSF103473">
    <property type="entry name" value="MFS general substrate transporter"/>
    <property type="match status" value="1"/>
</dbReference>
<feature type="transmembrane region" description="Helical" evidence="5">
    <location>
        <begin position="392"/>
        <end position="411"/>
    </location>
</feature>
<keyword evidence="8" id="KW-1185">Reference proteome</keyword>
<keyword evidence="3 5" id="KW-1133">Transmembrane helix</keyword>
<evidence type="ECO:0000256" key="4">
    <source>
        <dbReference type="ARBA" id="ARBA00023136"/>
    </source>
</evidence>
<dbReference type="InterPro" id="IPR011701">
    <property type="entry name" value="MFS"/>
</dbReference>
<feature type="transmembrane region" description="Helical" evidence="5">
    <location>
        <begin position="87"/>
        <end position="106"/>
    </location>
</feature>
<dbReference type="Pfam" id="PF07690">
    <property type="entry name" value="MFS_1"/>
    <property type="match status" value="2"/>
</dbReference>
<dbReference type="Proteomes" id="UP001595764">
    <property type="component" value="Unassembled WGS sequence"/>
</dbReference>
<accession>A0ABV7QAX9</accession>
<dbReference type="InterPro" id="IPR020846">
    <property type="entry name" value="MFS_dom"/>
</dbReference>
<feature type="transmembrane region" description="Helical" evidence="5">
    <location>
        <begin position="53"/>
        <end position="75"/>
    </location>
</feature>
<evidence type="ECO:0000313" key="7">
    <source>
        <dbReference type="EMBL" id="MFC3510495.1"/>
    </source>
</evidence>
<evidence type="ECO:0000256" key="5">
    <source>
        <dbReference type="SAM" id="Phobius"/>
    </source>
</evidence>
<feature type="transmembrane region" description="Helical" evidence="5">
    <location>
        <begin position="173"/>
        <end position="192"/>
    </location>
</feature>
<dbReference type="RefSeq" id="WP_377868411.1">
    <property type="nucleotide sequence ID" value="NZ_JBHMAY010000006.1"/>
</dbReference>
<proteinExistence type="predicted"/>
<dbReference type="PROSITE" id="PS50850">
    <property type="entry name" value="MFS"/>
    <property type="match status" value="1"/>
</dbReference>
<sequence length="415" mass="42674">MRSPSTGRPKRSGGLALLFPLLFLGNVAVYEFLTGTGTLAAFEVGQLGGPGAWGVVATFAGLSAALGPPVSGALSDRTRSRFGRRNPWLLGTSLATLISVLLLTGAPTSVVLIGIGYCVAQTFAYGFHAILTVIVPDRVPREKRGTASAVSAAGLAVGTVAGTQVAAALSSSSAYLTLGAAVVVGAVLLVAFTRDPRPEPRLAEAPAVTAAARGPVRRAAGFFSALAEHDFRWVFVGRTLMSLCYFMVTAFIVFVLSDYIVLPAGMPVLSAVAAVTLIDTGAAALAALAGGWLSDRLQRCKVFVFASSALFGLSLLIPVLTRSWHLYLVTALLHGIAYGTYLAVDTSLATLVLAKARDFGRDLGIINLAQAIPQIAAPAVAAGIVALGGYRLLFGAAIAVGLLAAASVLPIRSVR</sequence>
<gene>
    <name evidence="7" type="ORF">ACFORO_10010</name>
</gene>
<feature type="domain" description="Major facilitator superfamily (MFS) profile" evidence="6">
    <location>
        <begin position="1"/>
        <end position="413"/>
    </location>
</feature>
<reference evidence="8" key="1">
    <citation type="journal article" date="2019" name="Int. J. Syst. Evol. Microbiol.">
        <title>The Global Catalogue of Microorganisms (GCM) 10K type strain sequencing project: providing services to taxonomists for standard genome sequencing and annotation.</title>
        <authorList>
            <consortium name="The Broad Institute Genomics Platform"/>
            <consortium name="The Broad Institute Genome Sequencing Center for Infectious Disease"/>
            <person name="Wu L."/>
            <person name="Ma J."/>
        </authorList>
    </citation>
    <scope>NUCLEOTIDE SEQUENCE [LARGE SCALE GENOMIC DNA]</scope>
    <source>
        <strain evidence="8">CGMCC 4.7682</strain>
    </source>
</reference>
<dbReference type="EMBL" id="JBHRWI010000014">
    <property type="protein sequence ID" value="MFC3510495.1"/>
    <property type="molecule type" value="Genomic_DNA"/>
</dbReference>
<evidence type="ECO:0000256" key="2">
    <source>
        <dbReference type="ARBA" id="ARBA00022692"/>
    </source>
</evidence>
<protein>
    <submittedName>
        <fullName evidence="7">MFS transporter</fullName>
    </submittedName>
</protein>
<comment type="caution">
    <text evidence="7">The sequence shown here is derived from an EMBL/GenBank/DDBJ whole genome shotgun (WGS) entry which is preliminary data.</text>
</comment>
<name>A0ABV7QAX9_9PSEU</name>
<feature type="transmembrane region" description="Helical" evidence="5">
    <location>
        <begin position="112"/>
        <end position="135"/>
    </location>
</feature>
<dbReference type="Gene3D" id="1.20.1250.20">
    <property type="entry name" value="MFS general substrate transporter like domains"/>
    <property type="match status" value="2"/>
</dbReference>
<evidence type="ECO:0000256" key="3">
    <source>
        <dbReference type="ARBA" id="ARBA00022989"/>
    </source>
</evidence>
<dbReference type="PANTHER" id="PTHR23528:SF1">
    <property type="entry name" value="MAJOR FACILITATOR SUPERFAMILY (MFS) PROFILE DOMAIN-CONTAINING PROTEIN"/>
    <property type="match status" value="1"/>
</dbReference>
<feature type="transmembrane region" description="Helical" evidence="5">
    <location>
        <begin position="268"/>
        <end position="290"/>
    </location>
</feature>
<feature type="transmembrane region" description="Helical" evidence="5">
    <location>
        <begin position="147"/>
        <end position="167"/>
    </location>
</feature>
<feature type="transmembrane region" description="Helical" evidence="5">
    <location>
        <begin position="326"/>
        <end position="353"/>
    </location>
</feature>
<evidence type="ECO:0000256" key="1">
    <source>
        <dbReference type="ARBA" id="ARBA00004651"/>
    </source>
</evidence>
<dbReference type="InterPro" id="IPR036259">
    <property type="entry name" value="MFS_trans_sf"/>
</dbReference>
<keyword evidence="4 5" id="KW-0472">Membrane</keyword>
<feature type="transmembrane region" description="Helical" evidence="5">
    <location>
        <begin position="302"/>
        <end position="320"/>
    </location>
</feature>
<keyword evidence="2 5" id="KW-0812">Transmembrane</keyword>
<feature type="transmembrane region" description="Helical" evidence="5">
    <location>
        <begin position="365"/>
        <end position="386"/>
    </location>
</feature>
<evidence type="ECO:0000259" key="6">
    <source>
        <dbReference type="PROSITE" id="PS50850"/>
    </source>
</evidence>
<dbReference type="PANTHER" id="PTHR23528">
    <property type="match status" value="1"/>
</dbReference>
<evidence type="ECO:0000313" key="8">
    <source>
        <dbReference type="Proteomes" id="UP001595764"/>
    </source>
</evidence>